<dbReference type="eggNOG" id="ENOG502QPTG">
    <property type="taxonomic scope" value="Eukaryota"/>
</dbReference>
<dbReference type="EMBL" id="GL629756">
    <property type="protein sequence ID" value="EFX05053.1"/>
    <property type="molecule type" value="Genomic_DNA"/>
</dbReference>
<feature type="signal peptide" evidence="2">
    <location>
        <begin position="1"/>
        <end position="25"/>
    </location>
</feature>
<keyword evidence="2" id="KW-0732">Signal</keyword>
<feature type="chain" id="PRO_5003260365" evidence="2">
    <location>
        <begin position="26"/>
        <end position="286"/>
    </location>
</feature>
<dbReference type="STRING" id="655863.F0XBH4"/>
<dbReference type="GeneID" id="25978624"/>
<dbReference type="InterPro" id="IPR029058">
    <property type="entry name" value="AB_hydrolase_fold"/>
</dbReference>
<keyword evidence="4" id="KW-0378">Hydrolase</keyword>
<accession>F0XBH4</accession>
<dbReference type="Gene3D" id="1.20.1440.110">
    <property type="entry name" value="acylaminoacyl peptidase"/>
    <property type="match status" value="1"/>
</dbReference>
<dbReference type="Proteomes" id="UP000007796">
    <property type="component" value="Unassembled WGS sequence"/>
</dbReference>
<dbReference type="Pfam" id="PF12697">
    <property type="entry name" value="Abhydrolase_6"/>
    <property type="match status" value="1"/>
</dbReference>
<dbReference type="SUPFAM" id="SSF53474">
    <property type="entry name" value="alpha/beta-Hydrolases"/>
    <property type="match status" value="1"/>
</dbReference>
<reference evidence="4 5" key="1">
    <citation type="journal article" date="2011" name="Proc. Natl. Acad. Sci. U.S.A.">
        <title>Genome and transcriptome analyses of the mountain pine beetle-fungal symbiont Grosmannia clavigera, a lodgepole pine pathogen.</title>
        <authorList>
            <person name="DiGuistini S."/>
            <person name="Wang Y."/>
            <person name="Liao N.Y."/>
            <person name="Taylor G."/>
            <person name="Tanguay P."/>
            <person name="Feau N."/>
            <person name="Henrissat B."/>
            <person name="Chan S.K."/>
            <person name="Hesse-Orce U."/>
            <person name="Alamouti S.M."/>
            <person name="Tsui C.K.M."/>
            <person name="Docking R.T."/>
            <person name="Levasseur A."/>
            <person name="Haridas S."/>
            <person name="Robertson G."/>
            <person name="Birol I."/>
            <person name="Holt R.A."/>
            <person name="Marra M.A."/>
            <person name="Hamelin R.C."/>
            <person name="Hirst M."/>
            <person name="Jones S.J.M."/>
            <person name="Bohlmann J."/>
            <person name="Breuil C."/>
        </authorList>
    </citation>
    <scope>NUCLEOTIDE SEQUENCE [LARGE SCALE GENOMIC DNA]</scope>
    <source>
        <strain evidence="5">kw1407 / UAMH 11150</strain>
    </source>
</reference>
<evidence type="ECO:0000256" key="1">
    <source>
        <dbReference type="ARBA" id="ARBA00038115"/>
    </source>
</evidence>
<dbReference type="HOGENOM" id="CLU_034451_3_0_1"/>
<proteinExistence type="inferred from homology"/>
<sequence>MKIDMSASFLNSSAPLLLIAQFATAFDIPTLPLSTDASFNFELLIPLSSATTGGGDIAEVLSAAKNIKAGDFESFSLTFWELADRTKTRALEEEIAYDPINVRDSWFSAAKYFRRADFYLHGDWDDPRMNILWAEQTTAFDKAIHSLPVPGERVKIPADGFTIEGIWYAASSDTAQAQTMVLTNGYDASQEDIYHQYVAAALARGWNCFTFEGPGQGSVRRDQNIGFIPDWERAVSPVVDYLLVEKAALVDPKRLVLLGNSMGGYLAARAAAFEHRFAAIVLDGGI</sequence>
<dbReference type="AlphaFoldDB" id="F0XBH4"/>
<dbReference type="InterPro" id="IPR050261">
    <property type="entry name" value="FrsA_esterase"/>
</dbReference>
<evidence type="ECO:0000313" key="4">
    <source>
        <dbReference type="EMBL" id="EFX05053.1"/>
    </source>
</evidence>
<protein>
    <submittedName>
        <fullName evidence="4">Dipeptidyl aminopeptidase</fullName>
    </submittedName>
</protein>
<evidence type="ECO:0000256" key="2">
    <source>
        <dbReference type="SAM" id="SignalP"/>
    </source>
</evidence>
<gene>
    <name evidence="4" type="ORF">CMQ_5315</name>
</gene>
<dbReference type="InParanoid" id="F0XBH4"/>
<dbReference type="GO" id="GO:0004177">
    <property type="term" value="F:aminopeptidase activity"/>
    <property type="evidence" value="ECO:0007669"/>
    <property type="project" value="UniProtKB-KW"/>
</dbReference>
<feature type="domain" description="AB hydrolase-1" evidence="3">
    <location>
        <begin position="181"/>
        <end position="284"/>
    </location>
</feature>
<organism evidence="5">
    <name type="scientific">Grosmannia clavigera (strain kw1407 / UAMH 11150)</name>
    <name type="common">Blue stain fungus</name>
    <name type="synonym">Graphiocladiella clavigera</name>
    <dbReference type="NCBI Taxonomy" id="655863"/>
    <lineage>
        <taxon>Eukaryota</taxon>
        <taxon>Fungi</taxon>
        <taxon>Dikarya</taxon>
        <taxon>Ascomycota</taxon>
        <taxon>Pezizomycotina</taxon>
        <taxon>Sordariomycetes</taxon>
        <taxon>Sordariomycetidae</taxon>
        <taxon>Ophiostomatales</taxon>
        <taxon>Ophiostomataceae</taxon>
        <taxon>Leptographium</taxon>
    </lineage>
</organism>
<evidence type="ECO:0000313" key="5">
    <source>
        <dbReference type="Proteomes" id="UP000007796"/>
    </source>
</evidence>
<keyword evidence="4" id="KW-0031">Aminopeptidase</keyword>
<dbReference type="RefSeq" id="XP_014174535.1">
    <property type="nucleotide sequence ID" value="XM_014319060.1"/>
</dbReference>
<dbReference type="PANTHER" id="PTHR22946:SF12">
    <property type="entry name" value="CONIDIAL PIGMENT BIOSYNTHESIS PROTEIN AYG1 (AFU_ORTHOLOGUE AFUA_2G17550)"/>
    <property type="match status" value="1"/>
</dbReference>
<dbReference type="PANTHER" id="PTHR22946">
    <property type="entry name" value="DIENELACTONE HYDROLASE DOMAIN-CONTAINING PROTEIN-RELATED"/>
    <property type="match status" value="1"/>
</dbReference>
<comment type="similarity">
    <text evidence="1">Belongs to the AB hydrolase superfamily. FUS2 hydrolase family.</text>
</comment>
<dbReference type="Gene3D" id="3.40.50.1820">
    <property type="entry name" value="alpha/beta hydrolase"/>
    <property type="match status" value="1"/>
</dbReference>
<name>F0XBH4_GROCL</name>
<keyword evidence="5" id="KW-1185">Reference proteome</keyword>
<dbReference type="OrthoDB" id="249703at2759"/>
<keyword evidence="4" id="KW-0645">Protease</keyword>
<evidence type="ECO:0000259" key="3">
    <source>
        <dbReference type="Pfam" id="PF12697"/>
    </source>
</evidence>
<dbReference type="InterPro" id="IPR000073">
    <property type="entry name" value="AB_hydrolase_1"/>
</dbReference>